<sequence>MLKKLLAFLAAMSLSAAFAVVDINKASEADLDGIKGVGPATSRLIVTERKKSEFKNWADFIARVKGVGEKNAAKFSTEGMTVGGVPYQAATKIDAKTSKKEEKAMTIKPAASTASAAKN</sequence>
<dbReference type="Pfam" id="PF12836">
    <property type="entry name" value="HHH_3"/>
    <property type="match status" value="1"/>
</dbReference>
<dbReference type="Gene3D" id="1.10.150.320">
    <property type="entry name" value="Photosystem II 12 kDa extrinsic protein"/>
    <property type="match status" value="1"/>
</dbReference>
<protein>
    <submittedName>
        <fullName evidence="2">Helix-hairpin-helix domain-containing protein</fullName>
    </submittedName>
</protein>
<dbReference type="SUPFAM" id="SSF47781">
    <property type="entry name" value="RuvA domain 2-like"/>
    <property type="match status" value="1"/>
</dbReference>
<dbReference type="AlphaFoldDB" id="A0AAU7LV19"/>
<dbReference type="PANTHER" id="PTHR21180:SF32">
    <property type="entry name" value="ENDONUCLEASE_EXONUCLEASE_PHOSPHATASE FAMILY DOMAIN-CONTAINING PROTEIN 1"/>
    <property type="match status" value="1"/>
</dbReference>
<organism evidence="2">
    <name type="scientific">Polaromonas hydrogenivorans</name>
    <dbReference type="NCBI Taxonomy" id="335476"/>
    <lineage>
        <taxon>Bacteria</taxon>
        <taxon>Pseudomonadati</taxon>
        <taxon>Pseudomonadota</taxon>
        <taxon>Betaproteobacteria</taxon>
        <taxon>Burkholderiales</taxon>
        <taxon>Comamonadaceae</taxon>
        <taxon>Polaromonas</taxon>
    </lineage>
</organism>
<keyword evidence="1" id="KW-0732">Signal</keyword>
<evidence type="ECO:0000256" key="1">
    <source>
        <dbReference type="SAM" id="SignalP"/>
    </source>
</evidence>
<dbReference type="InterPro" id="IPR010994">
    <property type="entry name" value="RuvA_2-like"/>
</dbReference>
<dbReference type="EMBL" id="CP157675">
    <property type="protein sequence ID" value="XBP71489.1"/>
    <property type="molecule type" value="Genomic_DNA"/>
</dbReference>
<dbReference type="InterPro" id="IPR051675">
    <property type="entry name" value="Endo/Exo/Phosphatase_dom_1"/>
</dbReference>
<feature type="chain" id="PRO_5043470522" evidence="1">
    <location>
        <begin position="20"/>
        <end position="119"/>
    </location>
</feature>
<dbReference type="RefSeq" id="WP_349280863.1">
    <property type="nucleotide sequence ID" value="NZ_CBCSCU010000001.1"/>
</dbReference>
<accession>A0AAU7LV19</accession>
<name>A0AAU7LV19_9BURK</name>
<feature type="signal peptide" evidence="1">
    <location>
        <begin position="1"/>
        <end position="19"/>
    </location>
</feature>
<evidence type="ECO:0000313" key="2">
    <source>
        <dbReference type="EMBL" id="XBP71489.1"/>
    </source>
</evidence>
<reference evidence="2" key="1">
    <citation type="submission" date="2024-05" db="EMBL/GenBank/DDBJ databases">
        <authorList>
            <person name="Bunk B."/>
            <person name="Swiderski J."/>
            <person name="Sproer C."/>
            <person name="Thiel V."/>
        </authorList>
    </citation>
    <scope>NUCLEOTIDE SEQUENCE</scope>
    <source>
        <strain evidence="2">DSM 17735</strain>
    </source>
</reference>
<gene>
    <name evidence="2" type="ORF">ABLV49_06760</name>
</gene>
<dbReference type="PANTHER" id="PTHR21180">
    <property type="entry name" value="ENDONUCLEASE/EXONUCLEASE/PHOSPHATASE FAMILY DOMAIN-CONTAINING PROTEIN 1"/>
    <property type="match status" value="1"/>
</dbReference>
<proteinExistence type="predicted"/>